<keyword evidence="5 15" id="KW-0375">Hydrogen ion transport</keyword>
<comment type="similarity">
    <text evidence="2 15">Belongs to the ATPase e subunit family.</text>
</comment>
<protein>
    <recommendedName>
        <fullName evidence="14 15">ATP synthase F(0) complex subunit e, mitochondrial</fullName>
    </recommendedName>
</protein>
<keyword evidence="11 15" id="KW-0066">ATP synthesis</keyword>
<keyword evidence="4 15" id="KW-0138">CF(0)</keyword>
<evidence type="ECO:0000256" key="4">
    <source>
        <dbReference type="ARBA" id="ARBA00022547"/>
    </source>
</evidence>
<evidence type="ECO:0000313" key="18">
    <source>
        <dbReference type="Proteomes" id="UP000094043"/>
    </source>
</evidence>
<feature type="signal peptide" evidence="16">
    <location>
        <begin position="1"/>
        <end position="21"/>
    </location>
</feature>
<dbReference type="PANTHER" id="PTHR12427:SF1">
    <property type="entry name" value="ATP SYNTHASE SUBUNIT E, MITOCHONDRIAL"/>
    <property type="match status" value="1"/>
</dbReference>
<evidence type="ECO:0000256" key="3">
    <source>
        <dbReference type="ARBA" id="ARBA00022448"/>
    </source>
</evidence>
<dbReference type="AlphaFoldDB" id="A0AAJ8JWX9"/>
<dbReference type="EMBL" id="CP143789">
    <property type="protein sequence ID" value="WVN89939.1"/>
    <property type="molecule type" value="Genomic_DNA"/>
</dbReference>
<keyword evidence="7" id="KW-0007">Acetylation</keyword>
<reference evidence="17" key="2">
    <citation type="journal article" date="2022" name="Elife">
        <title>Obligate sexual reproduction of a homothallic fungus closely related to the Cryptococcus pathogenic species complex.</title>
        <authorList>
            <person name="Passer A.R."/>
            <person name="Clancey S.A."/>
            <person name="Shea T."/>
            <person name="David-Palma M."/>
            <person name="Averette A.F."/>
            <person name="Boekhout T."/>
            <person name="Porcel B.M."/>
            <person name="Nowrousian M."/>
            <person name="Cuomo C.A."/>
            <person name="Sun S."/>
            <person name="Heitman J."/>
            <person name="Coelho M.A."/>
        </authorList>
    </citation>
    <scope>NUCLEOTIDE SEQUENCE</scope>
    <source>
        <strain evidence="17">CBS 7841</strain>
    </source>
</reference>
<comment type="function">
    <text evidence="12 15">Subunit e, of the mitochondrial membrane ATP synthase complex (F(1)F(0) ATP synthase or Complex V) that produces ATP from ADP in the presence of a proton gradient across the membrane which is generated by electron transport complexes of the respiratory chain. ATP synthase complex consist of a soluble F(1) head domain - the catalytic core - and a membrane F(1) domain - the membrane proton channel. These two domains are linked by a central stalk rotating inside the F(1) region and a stationary peripheral stalk. During catalysis, ATP synthesis in the catalytic domain of F(1) is coupled via a rotary mechanism of the central stalk subunits to proton translocation. In vivo, can only synthesize ATP although its ATP hydrolase activity can be activated artificially in vitro. Part of the complex F(0) domain.</text>
</comment>
<evidence type="ECO:0000256" key="8">
    <source>
        <dbReference type="ARBA" id="ARBA00023065"/>
    </source>
</evidence>
<evidence type="ECO:0000256" key="13">
    <source>
        <dbReference type="ARBA" id="ARBA00064647"/>
    </source>
</evidence>
<sequence length="90" mass="10178">MATPTQNVVRWSALLFGVTYGIFHQSTLQDKYDKQKVNNQLAHRAHLIEEARKAYAAKKVAASTDSSLITDPENPNFDLEKVIESWTKDS</sequence>
<dbReference type="GO" id="GO:0005743">
    <property type="term" value="C:mitochondrial inner membrane"/>
    <property type="evidence" value="ECO:0007669"/>
    <property type="project" value="UniProtKB-SubCell"/>
</dbReference>
<evidence type="ECO:0000256" key="2">
    <source>
        <dbReference type="ARBA" id="ARBA00007333"/>
    </source>
</evidence>
<evidence type="ECO:0000256" key="7">
    <source>
        <dbReference type="ARBA" id="ARBA00022990"/>
    </source>
</evidence>
<dbReference type="GO" id="GO:0015986">
    <property type="term" value="P:proton motive force-driven ATP synthesis"/>
    <property type="evidence" value="ECO:0007669"/>
    <property type="project" value="InterPro"/>
</dbReference>
<proteinExistence type="inferred from homology"/>
<feature type="chain" id="PRO_5042595161" description="ATP synthase F(0) complex subunit e, mitochondrial" evidence="16">
    <location>
        <begin position="22"/>
        <end position="90"/>
    </location>
</feature>
<keyword evidence="8 15" id="KW-0406">Ion transport</keyword>
<keyword evidence="6 15" id="KW-0999">Mitochondrion inner membrane</keyword>
<evidence type="ECO:0000313" key="17">
    <source>
        <dbReference type="EMBL" id="WVN89939.1"/>
    </source>
</evidence>
<evidence type="ECO:0000256" key="1">
    <source>
        <dbReference type="ARBA" id="ARBA00004273"/>
    </source>
</evidence>
<comment type="subunit">
    <text evidence="15">F-type ATPases have 2 components, CF(1) - the catalytic core - and CF(0) - the membrane proton channel. CF(1) and CF(0) have multiple subunits.</text>
</comment>
<comment type="subcellular location">
    <subcellularLocation>
        <location evidence="1 15">Mitochondrion inner membrane</location>
    </subcellularLocation>
</comment>
<keyword evidence="9 15" id="KW-0496">Mitochondrion</keyword>
<evidence type="ECO:0000256" key="16">
    <source>
        <dbReference type="SAM" id="SignalP"/>
    </source>
</evidence>
<keyword evidence="3 15" id="KW-0813">Transport</keyword>
<dbReference type="Proteomes" id="UP000094043">
    <property type="component" value="Chromosome 6"/>
</dbReference>
<evidence type="ECO:0000256" key="14">
    <source>
        <dbReference type="ARBA" id="ARBA00074682"/>
    </source>
</evidence>
<evidence type="ECO:0000256" key="6">
    <source>
        <dbReference type="ARBA" id="ARBA00022792"/>
    </source>
</evidence>
<evidence type="ECO:0000256" key="11">
    <source>
        <dbReference type="ARBA" id="ARBA00023310"/>
    </source>
</evidence>
<name>A0AAJ8JWX9_9TREE</name>
<reference evidence="17" key="3">
    <citation type="submission" date="2024-01" db="EMBL/GenBank/DDBJ databases">
        <authorList>
            <person name="Coelho M.A."/>
            <person name="David-Palma M."/>
            <person name="Shea T."/>
            <person name="Sun S."/>
            <person name="Cuomo C.A."/>
            <person name="Heitman J."/>
        </authorList>
    </citation>
    <scope>NUCLEOTIDE SEQUENCE</scope>
    <source>
        <strain evidence="17">CBS 7841</strain>
    </source>
</reference>
<dbReference type="RefSeq" id="XP_066070639.1">
    <property type="nucleotide sequence ID" value="XM_066214542.1"/>
</dbReference>
<gene>
    <name evidence="17" type="ORF">L203_105169</name>
</gene>
<dbReference type="Pfam" id="PF05680">
    <property type="entry name" value="ATP-synt_E"/>
    <property type="match status" value="1"/>
</dbReference>
<dbReference type="GeneID" id="91089378"/>
<evidence type="ECO:0000256" key="10">
    <source>
        <dbReference type="ARBA" id="ARBA00023136"/>
    </source>
</evidence>
<comment type="subunit">
    <text evidence="13">Component of the ATP synthase complex composed at least of ATP5F1A/subunit alpha, ATP5F1B/subunit beta, ATP5MC1/subunit c (homooctomer), MT-ATP6/subunit a, MT-ATP8/subunit 8, ATP5ME/subunit e, ATP5MF/subunit f, ATP5MG/subunit g, ATP5MK/subunit k, ATP5MJ/subunit j, ATP5F1C/subunit gamma, ATP5F1D/subunit delta, ATP5F1E/subunit epsilon, ATP5PF/subunit F6, ATP5PB/subunit b, ATP5PD/subunit d, ATP5PO/subunit OSCP. ATP synthase complex consists of a soluble F(1) head domain (subunits alpha(3) and beta(3)) - the catalytic core - and a membrane F(0) domain - the membrane proton channel (subunits c, a, 8, e, f, g, k and j). These two domains are linked by a central stalk (subunits gamma, delta, and epsilon) rotating inside the F1 region and a stationary peripheral stalk (subunits F6, b, d, and OSCP).</text>
</comment>
<evidence type="ECO:0000256" key="12">
    <source>
        <dbReference type="ARBA" id="ARBA00057306"/>
    </source>
</evidence>
<keyword evidence="16" id="KW-0732">Signal</keyword>
<keyword evidence="10" id="KW-0472">Membrane</keyword>
<dbReference type="KEGG" id="cdep:91089378"/>
<dbReference type="GO" id="GO:0045259">
    <property type="term" value="C:proton-transporting ATP synthase complex"/>
    <property type="evidence" value="ECO:0007669"/>
    <property type="project" value="UniProtKB-UniRule"/>
</dbReference>
<evidence type="ECO:0000256" key="15">
    <source>
        <dbReference type="RuleBase" id="RU367005"/>
    </source>
</evidence>
<evidence type="ECO:0000256" key="9">
    <source>
        <dbReference type="ARBA" id="ARBA00023128"/>
    </source>
</evidence>
<dbReference type="InterPro" id="IPR008386">
    <property type="entry name" value="ATP_synth_F0_esu_mt"/>
</dbReference>
<reference evidence="17" key="1">
    <citation type="submission" date="2016-06" db="EMBL/GenBank/DDBJ databases">
        <authorList>
            <person name="Cuomo C."/>
            <person name="Litvintseva A."/>
            <person name="Heitman J."/>
            <person name="Chen Y."/>
            <person name="Sun S."/>
            <person name="Springer D."/>
            <person name="Dromer F."/>
            <person name="Young S."/>
            <person name="Zeng Q."/>
            <person name="Chapman S."/>
            <person name="Gujja S."/>
            <person name="Saif S."/>
            <person name="Birren B."/>
        </authorList>
    </citation>
    <scope>NUCLEOTIDE SEQUENCE</scope>
    <source>
        <strain evidence="17">CBS 7841</strain>
    </source>
</reference>
<dbReference type="PANTHER" id="PTHR12427">
    <property type="entry name" value="ATP SYNTHASE E CHAIN, MITOCHONDRIAL"/>
    <property type="match status" value="1"/>
</dbReference>
<keyword evidence="18" id="KW-1185">Reference proteome</keyword>
<evidence type="ECO:0000256" key="5">
    <source>
        <dbReference type="ARBA" id="ARBA00022781"/>
    </source>
</evidence>
<dbReference type="GO" id="GO:0015078">
    <property type="term" value="F:proton transmembrane transporter activity"/>
    <property type="evidence" value="ECO:0007669"/>
    <property type="project" value="InterPro"/>
</dbReference>
<accession>A0AAJ8JWX9</accession>
<organism evidence="17 18">
    <name type="scientific">Cryptococcus depauperatus CBS 7841</name>
    <dbReference type="NCBI Taxonomy" id="1295531"/>
    <lineage>
        <taxon>Eukaryota</taxon>
        <taxon>Fungi</taxon>
        <taxon>Dikarya</taxon>
        <taxon>Basidiomycota</taxon>
        <taxon>Agaricomycotina</taxon>
        <taxon>Tremellomycetes</taxon>
        <taxon>Tremellales</taxon>
        <taxon>Cryptococcaceae</taxon>
        <taxon>Cryptococcus</taxon>
    </lineage>
</organism>